<accession>A0ABD7ZHI5</accession>
<dbReference type="Proteomes" id="UP001242781">
    <property type="component" value="Chromosome"/>
</dbReference>
<dbReference type="AlphaFoldDB" id="A0ABD7ZHI5"/>
<reference evidence="1 2" key="1">
    <citation type="submission" date="2023-08" db="EMBL/GenBank/DDBJ databases">
        <title>Haemophilus_parainfluenzae_DSM 8978_complete_genome_hifiasm_Zymo_Research_D6332.</title>
        <authorList>
            <person name="Damerum A."/>
        </authorList>
    </citation>
    <scope>NUCLEOTIDE SEQUENCE [LARGE SCALE GENOMIC DNA]</scope>
    <source>
        <strain evidence="1 2">DSM 8978</strain>
    </source>
</reference>
<organism evidence="1 2">
    <name type="scientific">Haemophilus parainfluenzae ATCC 33392</name>
    <dbReference type="NCBI Taxonomy" id="888828"/>
    <lineage>
        <taxon>Bacteria</taxon>
        <taxon>Pseudomonadati</taxon>
        <taxon>Pseudomonadota</taxon>
        <taxon>Gammaproteobacteria</taxon>
        <taxon>Pasteurellales</taxon>
        <taxon>Pasteurellaceae</taxon>
        <taxon>Haemophilus</taxon>
    </lineage>
</organism>
<dbReference type="NCBIfam" id="TIGR03353">
    <property type="entry name" value="VI_chp_4"/>
    <property type="match status" value="1"/>
</dbReference>
<protein>
    <submittedName>
        <fullName evidence="1">Type VI secretion system baseplate subunit TssK</fullName>
    </submittedName>
</protein>
<gene>
    <name evidence="1" type="primary">tssK</name>
    <name evidence="1" type="ORF">RDV53_01100</name>
</gene>
<name>A0ABD7ZHI5_HAEPA</name>
<evidence type="ECO:0000313" key="2">
    <source>
        <dbReference type="Proteomes" id="UP001242781"/>
    </source>
</evidence>
<dbReference type="InterPro" id="IPR010263">
    <property type="entry name" value="T6SS_TssK"/>
</dbReference>
<dbReference type="PANTHER" id="PTHR35566">
    <property type="entry name" value="BLR3599 PROTEIN"/>
    <property type="match status" value="1"/>
</dbReference>
<dbReference type="PANTHER" id="PTHR35566:SF1">
    <property type="entry name" value="TYPE VI SECRETION SYSTEM BASEPLATE COMPONENT TSSK1"/>
    <property type="match status" value="1"/>
</dbReference>
<dbReference type="GeneID" id="93298094"/>
<proteinExistence type="predicted"/>
<dbReference type="EMBL" id="CP133470">
    <property type="protein sequence ID" value="WMS23986.1"/>
    <property type="molecule type" value="Genomic_DNA"/>
</dbReference>
<sequence length="448" mass="50525">MSLSNRVLWKEGLFIRPQHFQQESRFLTSQLKQVIDISAYNLGFEKIAFDQQQLSFGKFGITECKGVMPDGTLFDLPLTDSLPSPIGVTSNLVGETIYLCLPIVTNGEGEIKYSPSHSDSMDFRSEIVFTEVKDSHSESGNYTQLELLKNQYFLKSSLDDLSNYVSLPIAKIKDITLDHQVILDEAFYPMSLHINAMPAFMKKLAELSDLISLRTQNIVSRIGRPEQSGVADVNDFLMLLSLNRVSPLIKSIVKLGKVHPLSVYELLASLRSELTTFVLKERFSETFYDYLHENPATSLEPLFNDIKSYLSIVTNTKVVPLPVVARQYGIYTAQVNDASLYSTAEFIIAVKAHLQPELLKNQFIQQTKISSIEQINQLVHLQLPGVPVSALPVAPRYLPYHSGFMYFQLDKTSPYWENLLTSSGFGFHITGNYPGLEIEFWAIRGDLS</sequence>
<dbReference type="RefSeq" id="WP_005696608.1">
    <property type="nucleotide sequence ID" value="NZ_AFQS01000012.1"/>
</dbReference>
<dbReference type="Pfam" id="PF05936">
    <property type="entry name" value="T6SS_VasE"/>
    <property type="match status" value="1"/>
</dbReference>
<evidence type="ECO:0000313" key="1">
    <source>
        <dbReference type="EMBL" id="WMS23986.1"/>
    </source>
</evidence>